<dbReference type="AlphaFoldDB" id="A0A650CK53"/>
<keyword evidence="5" id="KW-1185">Reference proteome</keyword>
<dbReference type="GO" id="GO:0005524">
    <property type="term" value="F:ATP binding"/>
    <property type="evidence" value="ECO:0007669"/>
    <property type="project" value="InterPro"/>
</dbReference>
<accession>A0A650CK53</accession>
<dbReference type="OrthoDB" id="41005at2157"/>
<dbReference type="SMART" id="SM00220">
    <property type="entry name" value="S_TKc"/>
    <property type="match status" value="1"/>
</dbReference>
<feature type="transmembrane region" description="Helical" evidence="1">
    <location>
        <begin position="56"/>
        <end position="75"/>
    </location>
</feature>
<evidence type="ECO:0000313" key="4">
    <source>
        <dbReference type="EMBL" id="QGR18065.1"/>
    </source>
</evidence>
<dbReference type="Proteomes" id="UP000582213">
    <property type="component" value="Unassembled WGS sequence"/>
</dbReference>
<dbReference type="RefSeq" id="WP_156015555.1">
    <property type="nucleotide sequence ID" value="NZ_CP045484.1"/>
</dbReference>
<protein>
    <submittedName>
        <fullName evidence="4">Protein kinase</fullName>
    </submittedName>
</protein>
<evidence type="ECO:0000313" key="3">
    <source>
        <dbReference type="EMBL" id="MBB5254735.1"/>
    </source>
</evidence>
<reference evidence="3 6" key="2">
    <citation type="submission" date="2020-08" db="EMBL/GenBank/DDBJ databases">
        <title>Genomic Encyclopedia of Type Strains, Phase IV (KMG-IV): sequencing the most valuable type-strain genomes for metagenomic binning, comparative biology and taxonomic classification.</title>
        <authorList>
            <person name="Goeker M."/>
        </authorList>
    </citation>
    <scope>NUCLEOTIDE SEQUENCE [LARGE SCALE GENOMIC DNA]</scope>
    <source>
        <strain evidence="3 6">DSM 12421</strain>
    </source>
</reference>
<reference evidence="4 5" key="1">
    <citation type="submission" date="2019-10" db="EMBL/GenBank/DDBJ databases">
        <title>Genome Sequences from Six Type Strain Members of the Archaeal Family Sulfolobaceae: Acidianus ambivalens, Acidianus infernus, Metallosphaera prunae, Stygiolobus azoricus, Sulfolobus metallicus, and Sulfurisphaera ohwakuensis.</title>
        <authorList>
            <person name="Counts J.A."/>
            <person name="Kelly R.M."/>
        </authorList>
    </citation>
    <scope>NUCLEOTIDE SEQUENCE [LARGE SCALE GENOMIC DNA]</scope>
    <source>
        <strain evidence="4 5">TA-1</strain>
    </source>
</reference>
<gene>
    <name evidence="4" type="ORF">D1869_13355</name>
    <name evidence="3" type="ORF">HNQ62_002509</name>
</gene>
<dbReference type="Gene3D" id="1.10.510.10">
    <property type="entry name" value="Transferase(Phosphotransferase) domain 1"/>
    <property type="match status" value="1"/>
</dbReference>
<proteinExistence type="predicted"/>
<evidence type="ECO:0000259" key="2">
    <source>
        <dbReference type="PROSITE" id="PS50011"/>
    </source>
</evidence>
<evidence type="ECO:0000256" key="1">
    <source>
        <dbReference type="SAM" id="Phobius"/>
    </source>
</evidence>
<keyword evidence="1" id="KW-1133">Transmembrane helix</keyword>
<dbReference type="PROSITE" id="PS50011">
    <property type="entry name" value="PROTEIN_KINASE_DOM"/>
    <property type="match status" value="1"/>
</dbReference>
<dbReference type="GeneID" id="42802250"/>
<dbReference type="InterPro" id="IPR008271">
    <property type="entry name" value="Ser/Thr_kinase_AS"/>
</dbReference>
<evidence type="ECO:0000313" key="5">
    <source>
        <dbReference type="Proteomes" id="UP000427373"/>
    </source>
</evidence>
<feature type="transmembrane region" description="Helical" evidence="1">
    <location>
        <begin position="32"/>
        <end position="49"/>
    </location>
</feature>
<dbReference type="KEGG" id="soh:D1869_13355"/>
<dbReference type="EMBL" id="JACHFY010000022">
    <property type="protein sequence ID" value="MBB5254735.1"/>
    <property type="molecule type" value="Genomic_DNA"/>
</dbReference>
<dbReference type="PANTHER" id="PTHR44167:SF24">
    <property type="entry name" value="SERINE_THREONINE-PROTEIN KINASE CHK2"/>
    <property type="match status" value="1"/>
</dbReference>
<dbReference type="Pfam" id="PF00069">
    <property type="entry name" value="Pkinase"/>
    <property type="match status" value="1"/>
</dbReference>
<sequence>MIRELIRKFGIVVFSLGVILSLFSIYDLLLLPFSFLFSLVGYLALLLIYRDYKKALVEAFKVPSIIILIFIALYISIHKFHYFYEIDAGIFGAIVYLIFRLRWSICKETNCKTIIRYSKKSQDYLKCKNLVRFAECFAKADEEFLFVQTISKMKKSELEKISNSDLPAKYYYLLSQFYLDKRAELLMRACKDGYRQACSEWKPTMWKGQEINGYKIVDFISEGGLSYILKGEKKGIFYAIKIPKINPTSFTTKNIKELLLDIKNEESVLVQISEKSDNIVRIYAVHFDEPDIYAILRGDILTYIKNPPHIVLEYMSGGSANDYDFTNPRWRKVVYLIIAKIASALEVIHNNGYVHSDVKPHNILFTSALPKKPEEALKGLLSGRIKVKLSDLGSAVKIGEKAFQLTPEYASIEHVKSMVLCGISPSDDIYSLGATAFKLLTGKVLNSPQMLQVYNDFFLTLNVSLLDSKLYMTRDFSPLRNVEPDVANFIVYMTSPGKRPNASEVFRFFYSKVF</sequence>
<dbReference type="Proteomes" id="UP000427373">
    <property type="component" value="Chromosome"/>
</dbReference>
<dbReference type="InterPro" id="IPR000719">
    <property type="entry name" value="Prot_kinase_dom"/>
</dbReference>
<feature type="transmembrane region" description="Helical" evidence="1">
    <location>
        <begin position="9"/>
        <end position="26"/>
    </location>
</feature>
<dbReference type="SUPFAM" id="SSF56112">
    <property type="entry name" value="Protein kinase-like (PK-like)"/>
    <property type="match status" value="1"/>
</dbReference>
<keyword evidence="4" id="KW-0808">Transferase</keyword>
<dbReference type="PROSITE" id="PS00108">
    <property type="entry name" value="PROTEIN_KINASE_ST"/>
    <property type="match status" value="1"/>
</dbReference>
<dbReference type="GO" id="GO:0004672">
    <property type="term" value="F:protein kinase activity"/>
    <property type="evidence" value="ECO:0007669"/>
    <property type="project" value="InterPro"/>
</dbReference>
<organism evidence="4 5">
    <name type="scientific">Sulfurisphaera ohwakuensis</name>
    <dbReference type="NCBI Taxonomy" id="69656"/>
    <lineage>
        <taxon>Archaea</taxon>
        <taxon>Thermoproteota</taxon>
        <taxon>Thermoprotei</taxon>
        <taxon>Sulfolobales</taxon>
        <taxon>Sulfolobaceae</taxon>
        <taxon>Sulfurisphaera</taxon>
    </lineage>
</organism>
<keyword evidence="1" id="KW-0812">Transmembrane</keyword>
<dbReference type="InterPro" id="IPR011009">
    <property type="entry name" value="Kinase-like_dom_sf"/>
</dbReference>
<feature type="domain" description="Protein kinase" evidence="2">
    <location>
        <begin position="214"/>
        <end position="514"/>
    </location>
</feature>
<dbReference type="InterPro" id="IPR036321">
    <property type="entry name" value="ST1625"/>
</dbReference>
<keyword evidence="4" id="KW-0418">Kinase</keyword>
<dbReference type="EMBL" id="CP045484">
    <property type="protein sequence ID" value="QGR18065.1"/>
    <property type="molecule type" value="Genomic_DNA"/>
</dbReference>
<dbReference type="SUPFAM" id="SSF101424">
    <property type="entry name" value="Hypothetical protein ST1625"/>
    <property type="match status" value="1"/>
</dbReference>
<dbReference type="PANTHER" id="PTHR44167">
    <property type="entry name" value="OVARIAN-SPECIFIC SERINE/THREONINE-PROTEIN KINASE LOK-RELATED"/>
    <property type="match status" value="1"/>
</dbReference>
<evidence type="ECO:0000313" key="6">
    <source>
        <dbReference type="Proteomes" id="UP000582213"/>
    </source>
</evidence>
<keyword evidence="1" id="KW-0472">Membrane</keyword>
<name>A0A650CK53_SULOH</name>